<protein>
    <recommendedName>
        <fullName evidence="4">CCHC-type domain-containing protein</fullName>
    </recommendedName>
</protein>
<accession>A0ABR0DYS3</accession>
<name>A0ABR0DYS3_ZASCE</name>
<evidence type="ECO:0008006" key="4">
    <source>
        <dbReference type="Google" id="ProtNLM"/>
    </source>
</evidence>
<feature type="compositionally biased region" description="Basic residues" evidence="1">
    <location>
        <begin position="264"/>
        <end position="273"/>
    </location>
</feature>
<feature type="region of interest" description="Disordered" evidence="1">
    <location>
        <begin position="523"/>
        <end position="550"/>
    </location>
</feature>
<dbReference type="EMBL" id="JAXOVC010000014">
    <property type="protein sequence ID" value="KAK4494319.1"/>
    <property type="molecule type" value="Genomic_DNA"/>
</dbReference>
<keyword evidence="3" id="KW-1185">Reference proteome</keyword>
<evidence type="ECO:0000313" key="3">
    <source>
        <dbReference type="Proteomes" id="UP001305779"/>
    </source>
</evidence>
<feature type="compositionally biased region" description="Polar residues" evidence="1">
    <location>
        <begin position="233"/>
        <end position="258"/>
    </location>
</feature>
<evidence type="ECO:0000256" key="1">
    <source>
        <dbReference type="SAM" id="MobiDB-lite"/>
    </source>
</evidence>
<feature type="region of interest" description="Disordered" evidence="1">
    <location>
        <begin position="172"/>
        <end position="300"/>
    </location>
</feature>
<dbReference type="Proteomes" id="UP001305779">
    <property type="component" value="Unassembled WGS sequence"/>
</dbReference>
<feature type="region of interest" description="Disordered" evidence="1">
    <location>
        <begin position="323"/>
        <end position="362"/>
    </location>
</feature>
<gene>
    <name evidence="2" type="ORF">PRZ48_014617</name>
</gene>
<proteinExistence type="predicted"/>
<reference evidence="2 3" key="1">
    <citation type="journal article" date="2023" name="G3 (Bethesda)">
        <title>A chromosome-level genome assembly of Zasmidium syzygii isolated from banana leaves.</title>
        <authorList>
            <person name="van Westerhoven A.C."/>
            <person name="Mehrabi R."/>
            <person name="Talebi R."/>
            <person name="Steentjes M.B.F."/>
            <person name="Corcolon B."/>
            <person name="Chong P.A."/>
            <person name="Kema G.H.J."/>
            <person name="Seidl M.F."/>
        </authorList>
    </citation>
    <scope>NUCLEOTIDE SEQUENCE [LARGE SCALE GENOMIC DNA]</scope>
    <source>
        <strain evidence="2 3">P124</strain>
    </source>
</reference>
<evidence type="ECO:0000313" key="2">
    <source>
        <dbReference type="EMBL" id="KAK4494319.1"/>
    </source>
</evidence>
<sequence length="550" mass="58979">MADLCQNCGDCHLGSHPRPCPQELVECHVCHNLGHQYIFCPLSVKKVEPNFQYNMICHNCDQWHLPAPCSYDLNHCPRCGHNGHLPHFCPVSPIQRGQDPTQVNWINPELLRKIQLDTCIKTLRQVDHYSSEEILGQYSGPVLPPLQTAVAAAPNQPPQSLTIGNLQAANGQAANGQAANGQAHHGQNAAGDRSPTVVAYDNPFERQQVGPNNKPDDTNSSPNVPPTPNSPTRQQANPSVGVQNSEQEIQDGNATNAEPLQKKAGAKTKRKASAPKNKESKENKVTKPKAPRQNSQGGRCAECKKRHKKCEHGVQAAAIAHVSGTSQSPQPAQTPNDKAVAANEGEDQIGTPGPIEDTPSSNVQLPGFQSVQAATGAQTQRDPQGVAVPVITQEQQNALRLATAGASKDMQMQSDFGENGWMYNSPQHALDTLASAAQTQNANAMAPVMALPDQGGNMASFRPQNQSKNGDPFAHGGQYANQQDTNTLNFDQMMSQDQGFASSHHDSDGEVFTFDDNGRVVGSVEGEAGAETSQGSAAGRKPGEYLRPFV</sequence>
<feature type="compositionally biased region" description="Low complexity" evidence="1">
    <location>
        <begin position="172"/>
        <end position="191"/>
    </location>
</feature>
<organism evidence="2 3">
    <name type="scientific">Zasmidium cellare</name>
    <name type="common">Wine cellar mold</name>
    <name type="synonym">Racodium cellare</name>
    <dbReference type="NCBI Taxonomy" id="395010"/>
    <lineage>
        <taxon>Eukaryota</taxon>
        <taxon>Fungi</taxon>
        <taxon>Dikarya</taxon>
        <taxon>Ascomycota</taxon>
        <taxon>Pezizomycotina</taxon>
        <taxon>Dothideomycetes</taxon>
        <taxon>Dothideomycetidae</taxon>
        <taxon>Mycosphaerellales</taxon>
        <taxon>Mycosphaerellaceae</taxon>
        <taxon>Zasmidium</taxon>
    </lineage>
</organism>
<feature type="compositionally biased region" description="Basic and acidic residues" evidence="1">
    <location>
        <begin position="276"/>
        <end position="285"/>
    </location>
</feature>
<feature type="compositionally biased region" description="Polar residues" evidence="1">
    <location>
        <begin position="323"/>
        <end position="336"/>
    </location>
</feature>
<comment type="caution">
    <text evidence="2">The sequence shown here is derived from an EMBL/GenBank/DDBJ whole genome shotgun (WGS) entry which is preliminary data.</text>
</comment>